<protein>
    <submittedName>
        <fullName evidence="1">Uncharacterized protein</fullName>
    </submittedName>
</protein>
<organism evidence="1 2">
    <name type="scientific">Dreissena polymorpha</name>
    <name type="common">Zebra mussel</name>
    <name type="synonym">Mytilus polymorpha</name>
    <dbReference type="NCBI Taxonomy" id="45954"/>
    <lineage>
        <taxon>Eukaryota</taxon>
        <taxon>Metazoa</taxon>
        <taxon>Spiralia</taxon>
        <taxon>Lophotrochozoa</taxon>
        <taxon>Mollusca</taxon>
        <taxon>Bivalvia</taxon>
        <taxon>Autobranchia</taxon>
        <taxon>Heteroconchia</taxon>
        <taxon>Euheterodonta</taxon>
        <taxon>Imparidentia</taxon>
        <taxon>Neoheterodontei</taxon>
        <taxon>Myida</taxon>
        <taxon>Dreissenoidea</taxon>
        <taxon>Dreissenidae</taxon>
        <taxon>Dreissena</taxon>
    </lineage>
</organism>
<evidence type="ECO:0000313" key="2">
    <source>
        <dbReference type="Proteomes" id="UP000828390"/>
    </source>
</evidence>
<reference evidence="1" key="1">
    <citation type="journal article" date="2019" name="bioRxiv">
        <title>The Genome of the Zebra Mussel, Dreissena polymorpha: A Resource for Invasive Species Research.</title>
        <authorList>
            <person name="McCartney M.A."/>
            <person name="Auch B."/>
            <person name="Kono T."/>
            <person name="Mallez S."/>
            <person name="Zhang Y."/>
            <person name="Obille A."/>
            <person name="Becker A."/>
            <person name="Abrahante J.E."/>
            <person name="Garbe J."/>
            <person name="Badalamenti J.P."/>
            <person name="Herman A."/>
            <person name="Mangelson H."/>
            <person name="Liachko I."/>
            <person name="Sullivan S."/>
            <person name="Sone E.D."/>
            <person name="Koren S."/>
            <person name="Silverstein K.A.T."/>
            <person name="Beckman K.B."/>
            <person name="Gohl D.M."/>
        </authorList>
    </citation>
    <scope>NUCLEOTIDE SEQUENCE</scope>
    <source>
        <strain evidence="1">Duluth1</strain>
        <tissue evidence="1">Whole animal</tissue>
    </source>
</reference>
<keyword evidence="2" id="KW-1185">Reference proteome</keyword>
<proteinExistence type="predicted"/>
<dbReference type="EMBL" id="JAIWYP010000010">
    <property type="protein sequence ID" value="KAH3750559.1"/>
    <property type="molecule type" value="Genomic_DNA"/>
</dbReference>
<comment type="caution">
    <text evidence="1">The sequence shown here is derived from an EMBL/GenBank/DDBJ whole genome shotgun (WGS) entry which is preliminary data.</text>
</comment>
<evidence type="ECO:0000313" key="1">
    <source>
        <dbReference type="EMBL" id="KAH3750559.1"/>
    </source>
</evidence>
<dbReference type="PANTHER" id="PTHR46104">
    <property type="entry name" value="GENE 9195-RELATED-RELATED"/>
    <property type="match status" value="1"/>
</dbReference>
<sequence>MACDDTGLTYPKNPCSAGYYCILGAKSQTPTQAPLAAKCPTGSYCPQQTADPVPCPARTFNPSEGLHSEYQCLNCTGGKYCNDTGR</sequence>
<name>A0A9D4DMZ1_DREPO</name>
<gene>
    <name evidence="1" type="ORF">DPMN_185086</name>
</gene>
<accession>A0A9D4DMZ1</accession>
<dbReference type="AlphaFoldDB" id="A0A9D4DMZ1"/>
<dbReference type="Proteomes" id="UP000828390">
    <property type="component" value="Unassembled WGS sequence"/>
</dbReference>
<reference evidence="1" key="2">
    <citation type="submission" date="2020-11" db="EMBL/GenBank/DDBJ databases">
        <authorList>
            <person name="McCartney M.A."/>
            <person name="Auch B."/>
            <person name="Kono T."/>
            <person name="Mallez S."/>
            <person name="Becker A."/>
            <person name="Gohl D.M."/>
            <person name="Silverstein K.A.T."/>
            <person name="Koren S."/>
            <person name="Bechman K.B."/>
            <person name="Herman A."/>
            <person name="Abrahante J.E."/>
            <person name="Garbe J."/>
        </authorList>
    </citation>
    <scope>NUCLEOTIDE SEQUENCE</scope>
    <source>
        <strain evidence="1">Duluth1</strain>
        <tissue evidence="1">Whole animal</tissue>
    </source>
</reference>
<dbReference type="PANTHER" id="PTHR46104:SF1">
    <property type="entry name" value="GENE 9195-RELATED"/>
    <property type="match status" value="1"/>
</dbReference>